<dbReference type="PROSITE" id="PS51299">
    <property type="entry name" value="HTH_APSES"/>
    <property type="match status" value="1"/>
</dbReference>
<dbReference type="InterPro" id="IPR003163">
    <property type="entry name" value="Tscrpt_reg_HTH_APSES-type"/>
</dbReference>
<keyword evidence="1" id="KW-0677">Repeat</keyword>
<accession>A0AAD5SLU8</accession>
<protein>
    <recommendedName>
        <fullName evidence="4">HTH APSES-type domain-containing protein</fullName>
    </recommendedName>
</protein>
<dbReference type="GO" id="GO:0003677">
    <property type="term" value="F:DNA binding"/>
    <property type="evidence" value="ECO:0007669"/>
    <property type="project" value="InterPro"/>
</dbReference>
<gene>
    <name evidence="5" type="ORF">HK097_011166</name>
</gene>
<evidence type="ECO:0000256" key="2">
    <source>
        <dbReference type="ARBA" id="ARBA00023043"/>
    </source>
</evidence>
<reference evidence="5" key="1">
    <citation type="submission" date="2020-05" db="EMBL/GenBank/DDBJ databases">
        <title>Phylogenomic resolution of chytrid fungi.</title>
        <authorList>
            <person name="Stajich J.E."/>
            <person name="Amses K."/>
            <person name="Simmons R."/>
            <person name="Seto K."/>
            <person name="Myers J."/>
            <person name="Bonds A."/>
            <person name="Quandt C.A."/>
            <person name="Barry K."/>
            <person name="Liu P."/>
            <person name="Grigoriev I."/>
            <person name="Longcore J.E."/>
            <person name="James T.Y."/>
        </authorList>
    </citation>
    <scope>NUCLEOTIDE SEQUENCE</scope>
    <source>
        <strain evidence="5">JEL0318</strain>
    </source>
</reference>
<name>A0AAD5SLU8_9FUNG</name>
<dbReference type="InterPro" id="IPR018004">
    <property type="entry name" value="KilA/APSES_HTH"/>
</dbReference>
<evidence type="ECO:0000256" key="3">
    <source>
        <dbReference type="SAM" id="MobiDB-lite"/>
    </source>
</evidence>
<evidence type="ECO:0000313" key="6">
    <source>
        <dbReference type="Proteomes" id="UP001212841"/>
    </source>
</evidence>
<dbReference type="Gene3D" id="3.10.260.10">
    <property type="entry name" value="Transcription regulator HTH, APSES-type DNA-binding domain"/>
    <property type="match status" value="1"/>
</dbReference>
<feature type="domain" description="HTH APSES-type" evidence="4">
    <location>
        <begin position="4"/>
        <end position="111"/>
    </location>
</feature>
<proteinExistence type="predicted"/>
<dbReference type="InterPro" id="IPR036887">
    <property type="entry name" value="HTH_APSES_sf"/>
</dbReference>
<comment type="caution">
    <text evidence="5">The sequence shown here is derived from an EMBL/GenBank/DDBJ whole genome shotgun (WGS) entry which is preliminary data.</text>
</comment>
<sequence>MPAIRAAAYSGVPVYEIQCRGVPVMRRKADTWINATQILRAAGLPKPQRTKVLERDVVNGIHEKVQGGFAGFQGTWIPLDSAKALAASYHIEEDLALLFDFLPERDGEPLPAKKRSRAQAFSATPKLEKASEESSDVDGMLPLLDTFYCDQSLTSISSHQQ</sequence>
<dbReference type="GO" id="GO:0000981">
    <property type="term" value="F:DNA-binding transcription factor activity, RNA polymerase II-specific"/>
    <property type="evidence" value="ECO:0007669"/>
    <property type="project" value="UniProtKB-ARBA"/>
</dbReference>
<evidence type="ECO:0000256" key="1">
    <source>
        <dbReference type="ARBA" id="ARBA00022737"/>
    </source>
</evidence>
<organism evidence="5 6">
    <name type="scientific">Rhizophlyctis rosea</name>
    <dbReference type="NCBI Taxonomy" id="64517"/>
    <lineage>
        <taxon>Eukaryota</taxon>
        <taxon>Fungi</taxon>
        <taxon>Fungi incertae sedis</taxon>
        <taxon>Chytridiomycota</taxon>
        <taxon>Chytridiomycota incertae sedis</taxon>
        <taxon>Chytridiomycetes</taxon>
        <taxon>Rhizophlyctidales</taxon>
        <taxon>Rhizophlyctidaceae</taxon>
        <taxon>Rhizophlyctis</taxon>
    </lineage>
</organism>
<keyword evidence="6" id="KW-1185">Reference proteome</keyword>
<dbReference type="EMBL" id="JADGJD010000009">
    <property type="protein sequence ID" value="KAJ3057161.1"/>
    <property type="molecule type" value="Genomic_DNA"/>
</dbReference>
<dbReference type="Proteomes" id="UP001212841">
    <property type="component" value="Unassembled WGS sequence"/>
</dbReference>
<dbReference type="Pfam" id="PF04383">
    <property type="entry name" value="KilA-N"/>
    <property type="match status" value="1"/>
</dbReference>
<dbReference type="AlphaFoldDB" id="A0AAD5SLU8"/>
<evidence type="ECO:0000313" key="5">
    <source>
        <dbReference type="EMBL" id="KAJ3057161.1"/>
    </source>
</evidence>
<evidence type="ECO:0000259" key="4">
    <source>
        <dbReference type="PROSITE" id="PS51299"/>
    </source>
</evidence>
<feature type="region of interest" description="Disordered" evidence="3">
    <location>
        <begin position="109"/>
        <end position="136"/>
    </location>
</feature>
<dbReference type="GO" id="GO:0030907">
    <property type="term" value="C:MBF transcription complex"/>
    <property type="evidence" value="ECO:0007669"/>
    <property type="project" value="TreeGrafter"/>
</dbReference>
<dbReference type="SMART" id="SM01252">
    <property type="entry name" value="KilA-N"/>
    <property type="match status" value="1"/>
</dbReference>
<dbReference type="SUPFAM" id="SSF54616">
    <property type="entry name" value="DNA-binding domain of Mlu1-box binding protein MBP1"/>
    <property type="match status" value="1"/>
</dbReference>
<keyword evidence="2" id="KW-0040">ANK repeat</keyword>
<dbReference type="PANTHER" id="PTHR43828:SF3">
    <property type="entry name" value="CHROMO DOMAIN-CONTAINING PROTEIN"/>
    <property type="match status" value="1"/>
</dbReference>
<dbReference type="InterPro" id="IPR051642">
    <property type="entry name" value="SWI6-like"/>
</dbReference>
<dbReference type="PANTHER" id="PTHR43828">
    <property type="entry name" value="ASPARAGINASE"/>
    <property type="match status" value="1"/>
</dbReference>
<dbReference type="GO" id="GO:0033309">
    <property type="term" value="C:SBF transcription complex"/>
    <property type="evidence" value="ECO:0007669"/>
    <property type="project" value="TreeGrafter"/>
</dbReference>